<evidence type="ECO:0000256" key="4">
    <source>
        <dbReference type="SAM" id="MobiDB-lite"/>
    </source>
</evidence>
<evidence type="ECO:0000313" key="7">
    <source>
        <dbReference type="Proteomes" id="UP000824120"/>
    </source>
</evidence>
<name>A0A9J5XCE2_SOLCO</name>
<organism evidence="6 7">
    <name type="scientific">Solanum commersonii</name>
    <name type="common">Commerson's wild potato</name>
    <name type="synonym">Commerson's nightshade</name>
    <dbReference type="NCBI Taxonomy" id="4109"/>
    <lineage>
        <taxon>Eukaryota</taxon>
        <taxon>Viridiplantae</taxon>
        <taxon>Streptophyta</taxon>
        <taxon>Embryophyta</taxon>
        <taxon>Tracheophyta</taxon>
        <taxon>Spermatophyta</taxon>
        <taxon>Magnoliopsida</taxon>
        <taxon>eudicotyledons</taxon>
        <taxon>Gunneridae</taxon>
        <taxon>Pentapetalae</taxon>
        <taxon>asterids</taxon>
        <taxon>lamiids</taxon>
        <taxon>Solanales</taxon>
        <taxon>Solanaceae</taxon>
        <taxon>Solanoideae</taxon>
        <taxon>Solaneae</taxon>
        <taxon>Solanum</taxon>
    </lineage>
</organism>
<dbReference type="InterPro" id="IPR036236">
    <property type="entry name" value="Znf_C2H2_sf"/>
</dbReference>
<keyword evidence="3" id="KW-0862">Zinc</keyword>
<dbReference type="SMART" id="SM00614">
    <property type="entry name" value="ZnF_BED"/>
    <property type="match status" value="1"/>
</dbReference>
<dbReference type="InterPro" id="IPR003656">
    <property type="entry name" value="Znf_BED"/>
</dbReference>
<gene>
    <name evidence="6" type="ORF">H5410_044970</name>
</gene>
<dbReference type="Pfam" id="PF02892">
    <property type="entry name" value="zf-BED"/>
    <property type="match status" value="1"/>
</dbReference>
<dbReference type="EMBL" id="JACXVP010000009">
    <property type="protein sequence ID" value="KAG5584536.1"/>
    <property type="molecule type" value="Genomic_DNA"/>
</dbReference>
<dbReference type="Proteomes" id="UP000824120">
    <property type="component" value="Chromosome 9"/>
</dbReference>
<keyword evidence="2" id="KW-0863">Zinc-finger</keyword>
<dbReference type="GO" id="GO:0008270">
    <property type="term" value="F:zinc ion binding"/>
    <property type="evidence" value="ECO:0007669"/>
    <property type="project" value="UniProtKB-KW"/>
</dbReference>
<feature type="compositionally biased region" description="Acidic residues" evidence="4">
    <location>
        <begin position="67"/>
        <end position="76"/>
    </location>
</feature>
<keyword evidence="1" id="KW-0479">Metal-binding</keyword>
<dbReference type="GO" id="GO:0003677">
    <property type="term" value="F:DNA binding"/>
    <property type="evidence" value="ECO:0007669"/>
    <property type="project" value="InterPro"/>
</dbReference>
<keyword evidence="7" id="KW-1185">Reference proteome</keyword>
<dbReference type="OrthoDB" id="1305095at2759"/>
<feature type="non-terminal residue" evidence="6">
    <location>
        <position position="307"/>
    </location>
</feature>
<feature type="region of interest" description="Disordered" evidence="4">
    <location>
        <begin position="286"/>
        <end position="307"/>
    </location>
</feature>
<feature type="region of interest" description="Disordered" evidence="4">
    <location>
        <begin position="67"/>
        <end position="109"/>
    </location>
</feature>
<evidence type="ECO:0000256" key="1">
    <source>
        <dbReference type="ARBA" id="ARBA00022723"/>
    </source>
</evidence>
<feature type="compositionally biased region" description="Polar residues" evidence="4">
    <location>
        <begin position="77"/>
        <end position="88"/>
    </location>
</feature>
<evidence type="ECO:0000256" key="2">
    <source>
        <dbReference type="ARBA" id="ARBA00022771"/>
    </source>
</evidence>
<feature type="domain" description="BED-type" evidence="5">
    <location>
        <begin position="119"/>
        <end position="166"/>
    </location>
</feature>
<comment type="caution">
    <text evidence="6">The sequence shown here is derived from an EMBL/GenBank/DDBJ whole genome shotgun (WGS) entry which is preliminary data.</text>
</comment>
<dbReference type="AlphaFoldDB" id="A0A9J5XCE2"/>
<evidence type="ECO:0000313" key="6">
    <source>
        <dbReference type="EMBL" id="KAG5584536.1"/>
    </source>
</evidence>
<sequence length="307" mass="35084">MLTKSKKGSSSSKSNFPLVRMNTDEFTHVNESSFFHPDPIEINSNTSIIPEEVYERHFDNYQENEEVEIDEEDLDDTPTSPDLNSTEVSPHEDNPSVGTSRPPIIPTRGKTKVQRVLKSHVWKFCYLNEEKTFSICNICKQHFKYTSGGSGGSTGGLKKHLINKHSKEWFAYISSLDVCENSNIETSVRGSNMVQELCNACKLSFRKVSKHVKTRWNSFYEMLEVAYTYKEPITMQFNSHNAYPEFKLNDKETPDLVTCQNSIKLLAKEMYDKYCSLDNVENPQMSMPQVGAHGRVKHKLGLDSSNK</sequence>
<evidence type="ECO:0000259" key="5">
    <source>
        <dbReference type="Pfam" id="PF02892"/>
    </source>
</evidence>
<evidence type="ECO:0000256" key="3">
    <source>
        <dbReference type="ARBA" id="ARBA00022833"/>
    </source>
</evidence>
<proteinExistence type="predicted"/>
<protein>
    <recommendedName>
        <fullName evidence="5">BED-type domain-containing protein</fullName>
    </recommendedName>
</protein>
<accession>A0A9J5XCE2</accession>
<dbReference type="SUPFAM" id="SSF57667">
    <property type="entry name" value="beta-beta-alpha zinc fingers"/>
    <property type="match status" value="1"/>
</dbReference>
<reference evidence="6 7" key="1">
    <citation type="submission" date="2020-09" db="EMBL/GenBank/DDBJ databases">
        <title>De no assembly of potato wild relative species, Solanum commersonii.</title>
        <authorList>
            <person name="Cho K."/>
        </authorList>
    </citation>
    <scope>NUCLEOTIDE SEQUENCE [LARGE SCALE GENOMIC DNA]</scope>
    <source>
        <strain evidence="6">LZ3.2</strain>
        <tissue evidence="6">Leaf</tissue>
    </source>
</reference>